<evidence type="ECO:0000313" key="1">
    <source>
        <dbReference type="EMBL" id="TDF73511.1"/>
    </source>
</evidence>
<dbReference type="EMBL" id="SMOG01000005">
    <property type="protein sequence ID" value="TDF73511.1"/>
    <property type="molecule type" value="Genomic_DNA"/>
</dbReference>
<proteinExistence type="predicted"/>
<reference evidence="1" key="1">
    <citation type="submission" date="2019-03" db="EMBL/GenBank/DDBJ databases">
        <title>Candidatus Syntrophosphaera thermopropionivorans: a novel player in syntrophic propionate oxidation during anaerobic digestion.</title>
        <authorList>
            <person name="Dyksma S."/>
        </authorList>
    </citation>
    <scope>NUCLEOTIDE SEQUENCE</scope>
    <source>
        <strain evidence="1">W5</strain>
    </source>
</reference>
<evidence type="ECO:0000313" key="2">
    <source>
        <dbReference type="Proteomes" id="UP000294588"/>
    </source>
</evidence>
<accession>A0AC61QJS7</accession>
<sequence>MQWYVIHTYSSYENKVKQAIEKGLEGTKLREYVGQILVPVRKSYIIRDGKKIEREKKLFTSYVIIEADLTPELRTYILNIPGVTKFLGQSKTHKDPIPLDEEEINRLLGISDREKEPGKIFNFMPGDMVRINSGPFTDFEGVVQKVADDGTKAVIEVTVFGRKTPVELNSEQIEIVKK</sequence>
<dbReference type="Proteomes" id="UP000294588">
    <property type="component" value="Unassembled WGS sequence"/>
</dbReference>
<comment type="caution">
    <text evidence="1">The sequence shown here is derived from an EMBL/GenBank/DDBJ whole genome shotgun (WGS) entry which is preliminary data.</text>
</comment>
<name>A0AC61QJS7_9BACT</name>
<keyword evidence="2" id="KW-1185">Reference proteome</keyword>
<organism evidence="1 2">
    <name type="scientific">Candidatus Syntrophosphaera thermopropionivorans</name>
    <dbReference type="NCBI Taxonomy" id="2593015"/>
    <lineage>
        <taxon>Bacteria</taxon>
        <taxon>Pseudomonadati</taxon>
        <taxon>Candidatus Cloacimonadota</taxon>
        <taxon>Candidatus Cloacimonadia</taxon>
        <taxon>Candidatus Cloacimonadales</taxon>
        <taxon>Candidatus Cloacimonadaceae</taxon>
        <taxon>Candidatus Syntrophosphaera</taxon>
    </lineage>
</organism>
<protein>
    <submittedName>
        <fullName evidence="1">Transcription termination/antitermination factor NusG</fullName>
    </submittedName>
</protein>
<gene>
    <name evidence="1" type="primary">nusG</name>
    <name evidence="1" type="ORF">E0946_02855</name>
</gene>